<evidence type="ECO:0000259" key="13">
    <source>
        <dbReference type="PROSITE" id="PS50110"/>
    </source>
</evidence>
<evidence type="ECO:0000256" key="1">
    <source>
        <dbReference type="ARBA" id="ARBA00000085"/>
    </source>
</evidence>
<evidence type="ECO:0000313" key="14">
    <source>
        <dbReference type="EMBL" id="MBL0740649.1"/>
    </source>
</evidence>
<evidence type="ECO:0000256" key="4">
    <source>
        <dbReference type="ARBA" id="ARBA00022679"/>
    </source>
</evidence>
<evidence type="ECO:0000259" key="12">
    <source>
        <dbReference type="PROSITE" id="PS50109"/>
    </source>
</evidence>
<dbReference type="PANTHER" id="PTHR43547:SF2">
    <property type="entry name" value="HYBRID SIGNAL TRANSDUCTION HISTIDINE KINASE C"/>
    <property type="match status" value="1"/>
</dbReference>
<dbReference type="InterPro" id="IPR018060">
    <property type="entry name" value="HTH_AraC"/>
</dbReference>
<dbReference type="SUPFAM" id="SSF52172">
    <property type="entry name" value="CheY-like"/>
    <property type="match status" value="1"/>
</dbReference>
<dbReference type="SUPFAM" id="SSF47384">
    <property type="entry name" value="Homodimeric domain of signal transducing histidine kinase"/>
    <property type="match status" value="1"/>
</dbReference>
<dbReference type="PROSITE" id="PS50109">
    <property type="entry name" value="HIS_KIN"/>
    <property type="match status" value="1"/>
</dbReference>
<dbReference type="SMART" id="SM00388">
    <property type="entry name" value="HisKA"/>
    <property type="match status" value="1"/>
</dbReference>
<gene>
    <name evidence="14" type="ORF">JI741_05435</name>
</gene>
<dbReference type="Pfam" id="PF02518">
    <property type="entry name" value="HATPase_c"/>
    <property type="match status" value="1"/>
</dbReference>
<dbReference type="Pfam" id="PF13185">
    <property type="entry name" value="GAF_2"/>
    <property type="match status" value="1"/>
</dbReference>
<dbReference type="InterPro" id="IPR015943">
    <property type="entry name" value="WD40/YVTN_repeat-like_dom_sf"/>
</dbReference>
<dbReference type="InterPro" id="IPR009057">
    <property type="entry name" value="Homeodomain-like_sf"/>
</dbReference>
<dbReference type="Pfam" id="PF12833">
    <property type="entry name" value="HTH_18"/>
    <property type="match status" value="1"/>
</dbReference>
<dbReference type="CDD" id="cd17574">
    <property type="entry name" value="REC_OmpR"/>
    <property type="match status" value="1"/>
</dbReference>
<dbReference type="Gene3D" id="2.130.10.10">
    <property type="entry name" value="YVTN repeat-like/Quinoprotein amine dehydrogenase"/>
    <property type="match status" value="2"/>
</dbReference>
<dbReference type="InterPro" id="IPR004358">
    <property type="entry name" value="Sig_transdc_His_kin-like_C"/>
</dbReference>
<dbReference type="Proteomes" id="UP000613030">
    <property type="component" value="Unassembled WGS sequence"/>
</dbReference>
<keyword evidence="15" id="KW-1185">Reference proteome</keyword>
<evidence type="ECO:0000256" key="6">
    <source>
        <dbReference type="ARBA" id="ARBA00023015"/>
    </source>
</evidence>
<dbReference type="InterPro" id="IPR011110">
    <property type="entry name" value="Reg_prop"/>
</dbReference>
<keyword evidence="5" id="KW-0418">Kinase</keyword>
<dbReference type="PRINTS" id="PR00344">
    <property type="entry name" value="BCTRLSENSOR"/>
</dbReference>
<evidence type="ECO:0000256" key="10">
    <source>
        <dbReference type="SAM" id="SignalP"/>
    </source>
</evidence>
<evidence type="ECO:0000259" key="11">
    <source>
        <dbReference type="PROSITE" id="PS01124"/>
    </source>
</evidence>
<dbReference type="Gene3D" id="3.30.565.10">
    <property type="entry name" value="Histidine kinase-like ATPase, C-terminal domain"/>
    <property type="match status" value="1"/>
</dbReference>
<evidence type="ECO:0000256" key="7">
    <source>
        <dbReference type="ARBA" id="ARBA00023163"/>
    </source>
</evidence>
<evidence type="ECO:0000313" key="15">
    <source>
        <dbReference type="Proteomes" id="UP000613030"/>
    </source>
</evidence>
<feature type="signal peptide" evidence="10">
    <location>
        <begin position="1"/>
        <end position="21"/>
    </location>
</feature>
<dbReference type="Gene3D" id="3.30.450.40">
    <property type="match status" value="1"/>
</dbReference>
<organism evidence="14 15">
    <name type="scientific">Chryseolinea lacunae</name>
    <dbReference type="NCBI Taxonomy" id="2801331"/>
    <lineage>
        <taxon>Bacteria</taxon>
        <taxon>Pseudomonadati</taxon>
        <taxon>Bacteroidota</taxon>
        <taxon>Cytophagia</taxon>
        <taxon>Cytophagales</taxon>
        <taxon>Fulvivirgaceae</taxon>
        <taxon>Chryseolinea</taxon>
    </lineage>
</organism>
<feature type="coiled-coil region" evidence="9">
    <location>
        <begin position="855"/>
        <end position="882"/>
    </location>
</feature>
<evidence type="ECO:0000256" key="8">
    <source>
        <dbReference type="PROSITE-ProRule" id="PRU00169"/>
    </source>
</evidence>
<dbReference type="CDD" id="cd00082">
    <property type="entry name" value="HisKA"/>
    <property type="match status" value="1"/>
</dbReference>
<feature type="modified residue" description="4-aspartylphosphate" evidence="8">
    <location>
        <position position="1383"/>
    </location>
</feature>
<name>A0ABS1KMG2_9BACT</name>
<dbReference type="SUPFAM" id="SSF46689">
    <property type="entry name" value="Homeodomain-like"/>
    <property type="match status" value="1"/>
</dbReference>
<keyword evidence="3 8" id="KW-0597">Phosphoprotein</keyword>
<dbReference type="InterPro" id="IPR036097">
    <property type="entry name" value="HisK_dim/P_sf"/>
</dbReference>
<dbReference type="InterPro" id="IPR003594">
    <property type="entry name" value="HATPase_dom"/>
</dbReference>
<dbReference type="Pfam" id="PF07494">
    <property type="entry name" value="Reg_prop"/>
    <property type="match status" value="7"/>
</dbReference>
<keyword evidence="6" id="KW-0805">Transcription regulation</keyword>
<dbReference type="SMART" id="SM00448">
    <property type="entry name" value="REC"/>
    <property type="match status" value="1"/>
</dbReference>
<evidence type="ECO:0000256" key="9">
    <source>
        <dbReference type="SAM" id="Coils"/>
    </source>
</evidence>
<evidence type="ECO:0000256" key="3">
    <source>
        <dbReference type="ARBA" id="ARBA00022553"/>
    </source>
</evidence>
<comment type="catalytic activity">
    <reaction evidence="1">
        <text>ATP + protein L-histidine = ADP + protein N-phospho-L-histidine.</text>
        <dbReference type="EC" id="2.7.13.3"/>
    </reaction>
</comment>
<dbReference type="Gene3D" id="2.60.40.10">
    <property type="entry name" value="Immunoglobulins"/>
    <property type="match status" value="1"/>
</dbReference>
<sequence>MLKRNHFFTLAAWLSALCCSAQTLNFKHITVEHGLSQNTIRSICQDSLGYLWFGTQNGLNRYNGHDIDIYEFDKTDPGSLSSNFINTLHAAKNGDVWIGTNHGLCVWDHRTGRFVRMDTKFDYDWRGGQYTFYAIYFDREGTLWTLAHSQGMHIYRKGRNETKFQKVKFVEDEADEKTWDLFGQITEDTEGNLWIGSTRNGLWTWHRKTNAWTKINNPGHDYAITSVAVGKNNSVWLGTYSHGLVRFDAKKNHFREIAGLNDHSVRKLYFDRTGKFWIGTDKGGLNLYDTTSSTFSYADHFPDDATTLNHNSVMDIFRDRQGILWVGTFAGGANYADPGSGKFKLITGSAHTGTKLSNNIVTSFAEDPRGNLWIGTDRGGLNYFDRKMGNFKHYRKDDRKHHWISTDIIKHLLYTSHNQLWIGTWQGGLNYFDERKQQFTQYPVNATASGVSSDIIFFLEEDSQGNLWVGTPAGLDRIDAKSMHSQSPPKINVKHFKKTGSGPGELSDNYANTILEDNQKQIWIGTRNGINLLDPTSNTFFNTGNNPQRKKIFTTDYVQCITQTKAGDFLIGTIENGLLHYNAQSDTLVMYNKSNGFPSNSIIGILEAANGNFWISTTNGLIKFNLPKATFTHYSKEDGIQSNEFKENAFYKLRTGEMLFGGTNGFNLFHPDSITENPYSPVPIITTFKLFNKPVSPGENTPLKQHISITDQIVLSHNQSFIGFEFTSLNFSIPEKNQYAYRLEGIDKQWNYVKGERSANYSYLPPGRYAFTVKAANNDGVWSPTPARLVLIVNPSWWNTIWFRMAVTLVLIAMVWALFKWRTHTLYQRKKILEHTVAQRTIELQESNALLSLRQTEIIHQREEIKTQHDNLEQQYNTIQSLSEIGQTITASIKQDELIKQMYTTINKLMDASLFSIGYFSNEKNVIEFSTLKGYGATIDANHIGIDESRLSAWCLRNNQTLLLDDIQDYVRNEAPEMQERYAADSAYRSAIYLPIDSKKRKPTEILVVKSYQPHCYTQTHLNTLKNLTAYIAIAFDNARVYKKIERQSDMLKEQSLRLTELDSMKTRFFLNISHEFRTPLTLIVSPLAKMLGEKKVQELPNLYRQLEMMNNNANQLLRLINELLEIRNIESGGSTTVSADQIDLVKFTSDIISRFEETAREFDIRFNLLSDAARIMLWLDKSMMEKILLNLYSNACKYTRAGGRIDTFISYEDTPEGRYVKIAIKDTGIGIPENELPYIFERFYHGAEPVNYNQESTGIGLSFVKDLVSFHSGKISVESKTNSGTAFTILLPLGHAHFKESQLIRYTLEDNDAPTEPTPVAEEPTGKKQDELPILLIVEDHRDVKDFLKMELENEFVIVEAKNGADGLDMAFQNIPDLIISDIMMPVMDGIKMCTILKSDERTSHIPIILLTAKTGEDSHIRGLDIGADDYIPKPFNIRILRARIQNLIASRKMLHTIFSSREKIEVTQLFENKHDRIFIEKINNAIRQNVKNPNLNHEVLAKEVGMSKTQLYRKLHAITGNTVHEYIRNYRLRCADDLLGSNPDLMIFEIAYELGFKDHAYFSKCFHALYGQSPVERKKDKEKSRLELGAKGVL</sequence>
<keyword evidence="7" id="KW-0804">Transcription</keyword>
<keyword evidence="4" id="KW-0808">Transferase</keyword>
<proteinExistence type="predicted"/>
<dbReference type="InterPro" id="IPR036890">
    <property type="entry name" value="HATPase_C_sf"/>
</dbReference>
<dbReference type="InterPro" id="IPR011123">
    <property type="entry name" value="Y_Y_Y"/>
</dbReference>
<dbReference type="InterPro" id="IPR003018">
    <property type="entry name" value="GAF"/>
</dbReference>
<accession>A0ABS1KMG2</accession>
<dbReference type="CDD" id="cd00075">
    <property type="entry name" value="HATPase"/>
    <property type="match status" value="1"/>
</dbReference>
<dbReference type="EC" id="2.7.13.3" evidence="2"/>
<dbReference type="SMART" id="SM00387">
    <property type="entry name" value="HATPase_c"/>
    <property type="match status" value="1"/>
</dbReference>
<comment type="caution">
    <text evidence="14">The sequence shown here is derived from an EMBL/GenBank/DDBJ whole genome shotgun (WGS) entry which is preliminary data.</text>
</comment>
<dbReference type="PROSITE" id="PS01124">
    <property type="entry name" value="HTH_ARAC_FAMILY_2"/>
    <property type="match status" value="1"/>
</dbReference>
<feature type="domain" description="Response regulatory" evidence="13">
    <location>
        <begin position="1335"/>
        <end position="1450"/>
    </location>
</feature>
<feature type="domain" description="HTH araC/xylS-type" evidence="11">
    <location>
        <begin position="1482"/>
        <end position="1582"/>
    </location>
</feature>
<dbReference type="PROSITE" id="PS50110">
    <property type="entry name" value="RESPONSE_REGULATORY"/>
    <property type="match status" value="1"/>
</dbReference>
<dbReference type="Pfam" id="PF07495">
    <property type="entry name" value="Y_Y_Y"/>
    <property type="match status" value="1"/>
</dbReference>
<keyword evidence="10" id="KW-0732">Signal</keyword>
<dbReference type="SMART" id="SM00342">
    <property type="entry name" value="HTH_ARAC"/>
    <property type="match status" value="1"/>
</dbReference>
<evidence type="ECO:0000256" key="2">
    <source>
        <dbReference type="ARBA" id="ARBA00012438"/>
    </source>
</evidence>
<dbReference type="Gene3D" id="3.40.50.2300">
    <property type="match status" value="1"/>
</dbReference>
<dbReference type="RefSeq" id="WP_202007972.1">
    <property type="nucleotide sequence ID" value="NZ_JAERRB010000001.1"/>
</dbReference>
<dbReference type="InterPro" id="IPR005467">
    <property type="entry name" value="His_kinase_dom"/>
</dbReference>
<dbReference type="PANTHER" id="PTHR43547">
    <property type="entry name" value="TWO-COMPONENT HISTIDINE KINASE"/>
    <property type="match status" value="1"/>
</dbReference>
<dbReference type="Pfam" id="PF00072">
    <property type="entry name" value="Response_reg"/>
    <property type="match status" value="1"/>
</dbReference>
<dbReference type="EMBL" id="JAERRB010000001">
    <property type="protein sequence ID" value="MBL0740649.1"/>
    <property type="molecule type" value="Genomic_DNA"/>
</dbReference>
<dbReference type="Pfam" id="PF00512">
    <property type="entry name" value="HisKA"/>
    <property type="match status" value="1"/>
</dbReference>
<dbReference type="SUPFAM" id="SSF55781">
    <property type="entry name" value="GAF domain-like"/>
    <property type="match status" value="1"/>
</dbReference>
<feature type="chain" id="PRO_5046267460" description="histidine kinase" evidence="10">
    <location>
        <begin position="22"/>
        <end position="1596"/>
    </location>
</feature>
<dbReference type="SUPFAM" id="SSF55874">
    <property type="entry name" value="ATPase domain of HSP90 chaperone/DNA topoisomerase II/histidine kinase"/>
    <property type="match status" value="1"/>
</dbReference>
<dbReference type="Gene3D" id="1.10.10.60">
    <property type="entry name" value="Homeodomain-like"/>
    <property type="match status" value="2"/>
</dbReference>
<dbReference type="InterPro" id="IPR001789">
    <property type="entry name" value="Sig_transdc_resp-reg_receiver"/>
</dbReference>
<feature type="domain" description="Histidine kinase" evidence="12">
    <location>
        <begin position="1072"/>
        <end position="1296"/>
    </location>
</feature>
<dbReference type="InterPro" id="IPR003661">
    <property type="entry name" value="HisK_dim/P_dom"/>
</dbReference>
<dbReference type="Gene3D" id="1.10.287.130">
    <property type="match status" value="1"/>
</dbReference>
<reference evidence="14 15" key="1">
    <citation type="submission" date="2021-01" db="EMBL/GenBank/DDBJ databases">
        <title>Chryseolinea sp. Jin1 Genome sequencing and assembly.</title>
        <authorList>
            <person name="Kim I."/>
        </authorList>
    </citation>
    <scope>NUCLEOTIDE SEQUENCE [LARGE SCALE GENOMIC DNA]</scope>
    <source>
        <strain evidence="14 15">Jin1</strain>
    </source>
</reference>
<dbReference type="InterPro" id="IPR013783">
    <property type="entry name" value="Ig-like_fold"/>
</dbReference>
<dbReference type="InterPro" id="IPR029016">
    <property type="entry name" value="GAF-like_dom_sf"/>
</dbReference>
<dbReference type="SUPFAM" id="SSF63829">
    <property type="entry name" value="Calcium-dependent phosphotriesterase"/>
    <property type="match status" value="3"/>
</dbReference>
<keyword evidence="9" id="KW-0175">Coiled coil</keyword>
<evidence type="ECO:0000256" key="5">
    <source>
        <dbReference type="ARBA" id="ARBA00022777"/>
    </source>
</evidence>
<protein>
    <recommendedName>
        <fullName evidence="2">histidine kinase</fullName>
        <ecNumber evidence="2">2.7.13.3</ecNumber>
    </recommendedName>
</protein>
<dbReference type="InterPro" id="IPR011006">
    <property type="entry name" value="CheY-like_superfamily"/>
</dbReference>